<evidence type="ECO:0000313" key="5">
    <source>
        <dbReference type="Proteomes" id="UP000260680"/>
    </source>
</evidence>
<dbReference type="PANTHER" id="PTHR33121:SF71">
    <property type="entry name" value="OXYGEN SENSOR PROTEIN DOSP"/>
    <property type="match status" value="1"/>
</dbReference>
<dbReference type="Gene3D" id="3.30.70.270">
    <property type="match status" value="1"/>
</dbReference>
<organism evidence="4 5">
    <name type="scientific">Lacrimispora amygdalina</name>
    <dbReference type="NCBI Taxonomy" id="253257"/>
    <lineage>
        <taxon>Bacteria</taxon>
        <taxon>Bacillati</taxon>
        <taxon>Bacillota</taxon>
        <taxon>Clostridia</taxon>
        <taxon>Lachnospirales</taxon>
        <taxon>Lachnospiraceae</taxon>
        <taxon>Lacrimispora</taxon>
    </lineage>
</organism>
<dbReference type="InterPro" id="IPR001633">
    <property type="entry name" value="EAL_dom"/>
</dbReference>
<evidence type="ECO:0000313" key="4">
    <source>
        <dbReference type="EMBL" id="RFZ75680.1"/>
    </source>
</evidence>
<dbReference type="InterPro" id="IPR035919">
    <property type="entry name" value="EAL_sf"/>
</dbReference>
<dbReference type="PANTHER" id="PTHR33121">
    <property type="entry name" value="CYCLIC DI-GMP PHOSPHODIESTERASE PDEF"/>
    <property type="match status" value="1"/>
</dbReference>
<accession>A0A3E2N3V0</accession>
<dbReference type="SUPFAM" id="SSF55073">
    <property type="entry name" value="Nucleotide cyclase"/>
    <property type="match status" value="1"/>
</dbReference>
<reference evidence="4 5" key="1">
    <citation type="submission" date="2018-07" db="EMBL/GenBank/DDBJ databases">
        <title>New species, Clostridium PI-S10-A1B.</title>
        <authorList>
            <person name="Krishna G."/>
            <person name="Summeta K."/>
            <person name="Shikha S."/>
            <person name="Prabhu P.B."/>
            <person name="Suresh K."/>
        </authorList>
    </citation>
    <scope>NUCLEOTIDE SEQUENCE [LARGE SCALE GENOMIC DNA]</scope>
    <source>
        <strain evidence="4 5">PI-S10-A1B</strain>
    </source>
</reference>
<dbReference type="NCBIfam" id="TIGR00254">
    <property type="entry name" value="GGDEF"/>
    <property type="match status" value="1"/>
</dbReference>
<dbReference type="EMBL" id="QOHO01000126">
    <property type="protein sequence ID" value="RFZ75680.1"/>
    <property type="molecule type" value="Genomic_DNA"/>
</dbReference>
<dbReference type="InterPro" id="IPR029787">
    <property type="entry name" value="Nucleotide_cyclase"/>
</dbReference>
<dbReference type="Pfam" id="PF00990">
    <property type="entry name" value="GGDEF"/>
    <property type="match status" value="1"/>
</dbReference>
<gene>
    <name evidence="4" type="ORF">DS742_27755</name>
</gene>
<evidence type="ECO:0000256" key="1">
    <source>
        <dbReference type="SAM" id="Phobius"/>
    </source>
</evidence>
<dbReference type="Gene3D" id="3.20.20.450">
    <property type="entry name" value="EAL domain"/>
    <property type="match status" value="1"/>
</dbReference>
<feature type="domain" description="EAL" evidence="2">
    <location>
        <begin position="261"/>
        <end position="514"/>
    </location>
</feature>
<evidence type="ECO:0000259" key="3">
    <source>
        <dbReference type="PROSITE" id="PS50887"/>
    </source>
</evidence>
<feature type="transmembrane region" description="Helical" evidence="1">
    <location>
        <begin position="55"/>
        <end position="80"/>
    </location>
</feature>
<evidence type="ECO:0000259" key="2">
    <source>
        <dbReference type="PROSITE" id="PS50883"/>
    </source>
</evidence>
<dbReference type="CDD" id="cd01949">
    <property type="entry name" value="GGDEF"/>
    <property type="match status" value="1"/>
</dbReference>
<keyword evidence="1" id="KW-1133">Transmembrane helix</keyword>
<dbReference type="SUPFAM" id="SSF141868">
    <property type="entry name" value="EAL domain-like"/>
    <property type="match status" value="1"/>
</dbReference>
<dbReference type="Proteomes" id="UP000260680">
    <property type="component" value="Unassembled WGS sequence"/>
</dbReference>
<dbReference type="PROSITE" id="PS50883">
    <property type="entry name" value="EAL"/>
    <property type="match status" value="1"/>
</dbReference>
<sequence>MMLLKKKLNLKINRLPIQMVLLILIIVAMAEFISVSFIIMNLLKSLNISPDNENIQLFMVEIVFINISMILLFGLIVMLVSRIFKKINNYAFYSCTTGLPNKNYMMNNLINEISSDREFAALISLDMDDFKAVNDTLGHLAGDELLKLAGERFENVVGAQDCVCHIGGDEFLFFIKSVRNQAQTEQMAKKILGLFGEPFYVNGSKVDYVSASLGIALMPKDGTDFQTLYNCSDDAMYMSKKLGKSSYTFYDENMSLNLYEETIKKKEIKEGIKQKEFKVYYQPKYSNDGQLTGAEALARWVKGDNTVILPSEFIEFAEKNGLIVAITDLILEEVCTDILSWIEKGESDFIISINITSQHITNRKLIRTLMEKIESFHVPAEYLEFEITESMVIEDFNKAVENIVLLKSYGIRVSMDDFGTGYSSLNYLKSLPIDIIKIDKSFIDSVSYNEKDKVLLENIIHLAHGFQLKVIAEGIENEDQLKILKEMQCDMFQGYHFGRPVNKGDFERMFLENKE</sequence>
<dbReference type="SMART" id="SM00052">
    <property type="entry name" value="EAL"/>
    <property type="match status" value="1"/>
</dbReference>
<dbReference type="PROSITE" id="PS50887">
    <property type="entry name" value="GGDEF"/>
    <property type="match status" value="1"/>
</dbReference>
<feature type="domain" description="GGDEF" evidence="3">
    <location>
        <begin position="118"/>
        <end position="252"/>
    </location>
</feature>
<name>A0A3E2N3V0_9FIRM</name>
<keyword evidence="1" id="KW-0812">Transmembrane</keyword>
<dbReference type="RefSeq" id="WP_117420143.1">
    <property type="nucleotide sequence ID" value="NZ_BRPJ01000010.1"/>
</dbReference>
<dbReference type="InterPro" id="IPR050706">
    <property type="entry name" value="Cyclic-di-GMP_PDE-like"/>
</dbReference>
<proteinExistence type="predicted"/>
<keyword evidence="1" id="KW-0472">Membrane</keyword>
<feature type="transmembrane region" description="Helical" evidence="1">
    <location>
        <begin position="20"/>
        <end position="43"/>
    </location>
</feature>
<comment type="caution">
    <text evidence="4">The sequence shown here is derived from an EMBL/GenBank/DDBJ whole genome shotgun (WGS) entry which is preliminary data.</text>
</comment>
<dbReference type="InterPro" id="IPR000160">
    <property type="entry name" value="GGDEF_dom"/>
</dbReference>
<dbReference type="OrthoDB" id="9762141at2"/>
<dbReference type="Pfam" id="PF00563">
    <property type="entry name" value="EAL"/>
    <property type="match status" value="1"/>
</dbReference>
<dbReference type="CDD" id="cd01948">
    <property type="entry name" value="EAL"/>
    <property type="match status" value="1"/>
</dbReference>
<protein>
    <submittedName>
        <fullName evidence="4">Bifunctional diguanylate cyclase/phosphodiesterase</fullName>
    </submittedName>
</protein>
<dbReference type="GO" id="GO:0071111">
    <property type="term" value="F:cyclic-guanylate-specific phosphodiesterase activity"/>
    <property type="evidence" value="ECO:0007669"/>
    <property type="project" value="InterPro"/>
</dbReference>
<dbReference type="SMART" id="SM00267">
    <property type="entry name" value="GGDEF"/>
    <property type="match status" value="1"/>
</dbReference>
<dbReference type="AlphaFoldDB" id="A0A3E2N3V0"/>
<dbReference type="InterPro" id="IPR043128">
    <property type="entry name" value="Rev_trsase/Diguanyl_cyclase"/>
</dbReference>